<evidence type="ECO:0000256" key="6">
    <source>
        <dbReference type="SAM" id="Phobius"/>
    </source>
</evidence>
<reference evidence="7" key="1">
    <citation type="submission" date="2022-11" db="EMBL/GenBank/DDBJ databases">
        <authorList>
            <person name="Petersen C."/>
        </authorList>
    </citation>
    <scope>NUCLEOTIDE SEQUENCE</scope>
    <source>
        <strain evidence="7">IBT 20477</strain>
    </source>
</reference>
<dbReference type="Proteomes" id="UP001150942">
    <property type="component" value="Unassembled WGS sequence"/>
</dbReference>
<evidence type="ECO:0008006" key="9">
    <source>
        <dbReference type="Google" id="ProtNLM"/>
    </source>
</evidence>
<dbReference type="Gene3D" id="1.20.1740.10">
    <property type="entry name" value="Amino acid/polyamine transporter I"/>
    <property type="match status" value="1"/>
</dbReference>
<dbReference type="AlphaFoldDB" id="A0A9W9T8M9"/>
<dbReference type="PANTHER" id="PTHR45649:SF27">
    <property type="entry name" value="CHOLINE TRANSPORTER (EUROFUNG)"/>
    <property type="match status" value="1"/>
</dbReference>
<evidence type="ECO:0000313" key="8">
    <source>
        <dbReference type="Proteomes" id="UP001150942"/>
    </source>
</evidence>
<keyword evidence="2" id="KW-0813">Transport</keyword>
<accession>A0A9W9T8M9</accession>
<feature type="transmembrane region" description="Helical" evidence="6">
    <location>
        <begin position="171"/>
        <end position="193"/>
    </location>
</feature>
<feature type="transmembrane region" description="Helical" evidence="6">
    <location>
        <begin position="54"/>
        <end position="80"/>
    </location>
</feature>
<keyword evidence="5 6" id="KW-0472">Membrane</keyword>
<organism evidence="7 8">
    <name type="scientific">Penicillium cf. viridicatum</name>
    <dbReference type="NCBI Taxonomy" id="2972119"/>
    <lineage>
        <taxon>Eukaryota</taxon>
        <taxon>Fungi</taxon>
        <taxon>Dikarya</taxon>
        <taxon>Ascomycota</taxon>
        <taxon>Pezizomycotina</taxon>
        <taxon>Eurotiomycetes</taxon>
        <taxon>Eurotiomycetidae</taxon>
        <taxon>Eurotiales</taxon>
        <taxon>Aspergillaceae</taxon>
        <taxon>Penicillium</taxon>
    </lineage>
</organism>
<evidence type="ECO:0000256" key="3">
    <source>
        <dbReference type="ARBA" id="ARBA00022692"/>
    </source>
</evidence>
<proteinExistence type="predicted"/>
<feature type="transmembrane region" description="Helical" evidence="6">
    <location>
        <begin position="20"/>
        <end position="48"/>
    </location>
</feature>
<evidence type="ECO:0000256" key="4">
    <source>
        <dbReference type="ARBA" id="ARBA00022989"/>
    </source>
</evidence>
<evidence type="ECO:0000256" key="1">
    <source>
        <dbReference type="ARBA" id="ARBA00004141"/>
    </source>
</evidence>
<keyword evidence="3 6" id="KW-0812">Transmembrane</keyword>
<dbReference type="EMBL" id="JAPQKQ010000001">
    <property type="protein sequence ID" value="KAJ5213633.1"/>
    <property type="molecule type" value="Genomic_DNA"/>
</dbReference>
<evidence type="ECO:0000313" key="7">
    <source>
        <dbReference type="EMBL" id="KAJ5213633.1"/>
    </source>
</evidence>
<protein>
    <recommendedName>
        <fullName evidence="9">Amino acid permease/ SLC12A domain-containing protein</fullName>
    </recommendedName>
</protein>
<dbReference type="GO" id="GO:0022857">
    <property type="term" value="F:transmembrane transporter activity"/>
    <property type="evidence" value="ECO:0007669"/>
    <property type="project" value="InterPro"/>
</dbReference>
<dbReference type="PANTHER" id="PTHR45649">
    <property type="entry name" value="AMINO-ACID PERMEASE BAT1"/>
    <property type="match status" value="1"/>
</dbReference>
<feature type="transmembrane region" description="Helical" evidence="6">
    <location>
        <begin position="145"/>
        <end position="164"/>
    </location>
</feature>
<dbReference type="InterPro" id="IPR002293">
    <property type="entry name" value="AA/rel_permease1"/>
</dbReference>
<feature type="transmembrane region" description="Helical" evidence="6">
    <location>
        <begin position="199"/>
        <end position="220"/>
    </location>
</feature>
<gene>
    <name evidence="7" type="ORF">N7449_000802</name>
</gene>
<sequence length="236" mass="25274">MARLDEGGYRDVTPVLAKSFNLFSACATGITTGNAWAVLGGGIIASLYNGGPPGIIYEFATASFFYCFIAASIAELASAIPSSGGVYHWATITAGPRYGRLCGWFAGWLNGLAWAFAVAGNCSITGSMIVYSYALYHPDFTPQRWHVFVCYLIISWLCCFTVMFCQRALPLISRIGSFFIVAGFVITVLTGGYSDGFTFLAGMLNGAFAIGAIDCVTHIAEEIPDARRNIPRALAC</sequence>
<feature type="transmembrane region" description="Helical" evidence="6">
    <location>
        <begin position="101"/>
        <end position="133"/>
    </location>
</feature>
<dbReference type="Pfam" id="PF13520">
    <property type="entry name" value="AA_permease_2"/>
    <property type="match status" value="1"/>
</dbReference>
<dbReference type="GO" id="GO:0016020">
    <property type="term" value="C:membrane"/>
    <property type="evidence" value="ECO:0007669"/>
    <property type="project" value="UniProtKB-SubCell"/>
</dbReference>
<comment type="caution">
    <text evidence="7">The sequence shown here is derived from an EMBL/GenBank/DDBJ whole genome shotgun (WGS) entry which is preliminary data.</text>
</comment>
<keyword evidence="8" id="KW-1185">Reference proteome</keyword>
<evidence type="ECO:0000256" key="5">
    <source>
        <dbReference type="ARBA" id="ARBA00023136"/>
    </source>
</evidence>
<keyword evidence="4 6" id="KW-1133">Transmembrane helix</keyword>
<reference evidence="7" key="2">
    <citation type="journal article" date="2023" name="IMA Fungus">
        <title>Comparative genomic study of the Penicillium genus elucidates a diverse pangenome and 15 lateral gene transfer events.</title>
        <authorList>
            <person name="Petersen C."/>
            <person name="Sorensen T."/>
            <person name="Nielsen M.R."/>
            <person name="Sondergaard T.E."/>
            <person name="Sorensen J.L."/>
            <person name="Fitzpatrick D.A."/>
            <person name="Frisvad J.C."/>
            <person name="Nielsen K.L."/>
        </authorList>
    </citation>
    <scope>NUCLEOTIDE SEQUENCE</scope>
    <source>
        <strain evidence="7">IBT 20477</strain>
    </source>
</reference>
<dbReference type="OrthoDB" id="3900342at2759"/>
<comment type="subcellular location">
    <subcellularLocation>
        <location evidence="1">Membrane</location>
        <topology evidence="1">Multi-pass membrane protein</topology>
    </subcellularLocation>
</comment>
<name>A0A9W9T8M9_9EURO</name>
<evidence type="ECO:0000256" key="2">
    <source>
        <dbReference type="ARBA" id="ARBA00022448"/>
    </source>
</evidence>